<organism evidence="2 3">
    <name type="scientific">Ananas comosus</name>
    <name type="common">Pineapple</name>
    <name type="synonym">Ananas ananas</name>
    <dbReference type="NCBI Taxonomy" id="4615"/>
    <lineage>
        <taxon>Eukaryota</taxon>
        <taxon>Viridiplantae</taxon>
        <taxon>Streptophyta</taxon>
        <taxon>Embryophyta</taxon>
        <taxon>Tracheophyta</taxon>
        <taxon>Spermatophyta</taxon>
        <taxon>Magnoliopsida</taxon>
        <taxon>Liliopsida</taxon>
        <taxon>Poales</taxon>
        <taxon>Bromeliaceae</taxon>
        <taxon>Bromelioideae</taxon>
        <taxon>Ananas</taxon>
    </lineage>
</organism>
<comment type="caution">
    <text evidence="2">The sequence shown here is derived from an EMBL/GenBank/DDBJ whole genome shotgun (WGS) entry which is preliminary data.</text>
</comment>
<dbReference type="STRING" id="4615.A0A199VG05"/>
<proteinExistence type="inferred from homology"/>
<dbReference type="InterPro" id="IPR003676">
    <property type="entry name" value="SAUR_fam"/>
</dbReference>
<dbReference type="PANTHER" id="PTHR31374:SF16">
    <property type="entry name" value="AUXIN-RESPONSIVE FAMILY PROTEIN"/>
    <property type="match status" value="1"/>
</dbReference>
<dbReference type="AlphaFoldDB" id="A0A199VG05"/>
<protein>
    <submittedName>
        <fullName evidence="2">Auxin-responsive protein SAUR72</fullName>
    </submittedName>
</protein>
<gene>
    <name evidence="2" type="ORF">ACMD2_01387</name>
</gene>
<dbReference type="EMBL" id="LSRQ01001999">
    <property type="protein sequence ID" value="OAY75796.1"/>
    <property type="molecule type" value="Genomic_DNA"/>
</dbReference>
<evidence type="ECO:0000313" key="3">
    <source>
        <dbReference type="Proteomes" id="UP000092600"/>
    </source>
</evidence>
<dbReference type="Proteomes" id="UP000092600">
    <property type="component" value="Unassembled WGS sequence"/>
</dbReference>
<evidence type="ECO:0000313" key="2">
    <source>
        <dbReference type="EMBL" id="OAY75796.1"/>
    </source>
</evidence>
<sequence length="105" mass="11826">MAMKRNTAVKRAVQVLQRSISCSKNRSPFLSNDIVPKDVKEGHFVVIAVCDEKPPKRFVVSLSCLSHPLFLNLLELAADEFGFRHDGALAVPCRPCEFERIINQM</sequence>
<name>A0A199VG05_ANACO</name>
<reference evidence="2 3" key="1">
    <citation type="journal article" date="2016" name="DNA Res.">
        <title>The draft genome of MD-2 pineapple using hybrid error correction of long reads.</title>
        <authorList>
            <person name="Redwan R.M."/>
            <person name="Saidin A."/>
            <person name="Kumar S.V."/>
        </authorList>
    </citation>
    <scope>NUCLEOTIDE SEQUENCE [LARGE SCALE GENOMIC DNA]</scope>
    <source>
        <strain evidence="3">cv. MD2</strain>
        <tissue evidence="2">Leaf</tissue>
    </source>
</reference>
<dbReference type="GO" id="GO:0009733">
    <property type="term" value="P:response to auxin"/>
    <property type="evidence" value="ECO:0007669"/>
    <property type="project" value="InterPro"/>
</dbReference>
<evidence type="ECO:0000256" key="1">
    <source>
        <dbReference type="ARBA" id="ARBA00006974"/>
    </source>
</evidence>
<dbReference type="Pfam" id="PF02519">
    <property type="entry name" value="Auxin_inducible"/>
    <property type="match status" value="1"/>
</dbReference>
<accession>A0A199VG05</accession>
<dbReference type="PANTHER" id="PTHR31374">
    <property type="entry name" value="AUXIN-INDUCED PROTEIN-LIKE-RELATED"/>
    <property type="match status" value="1"/>
</dbReference>
<comment type="similarity">
    <text evidence="1">Belongs to the ARG7 family.</text>
</comment>